<comment type="caution">
    <text evidence="2">The sequence shown here is derived from an EMBL/GenBank/DDBJ whole genome shotgun (WGS) entry which is preliminary data.</text>
</comment>
<evidence type="ECO:0000313" key="2">
    <source>
        <dbReference type="EMBL" id="STF08890.1"/>
    </source>
</evidence>
<dbReference type="Proteomes" id="UP000254876">
    <property type="component" value="Unassembled WGS sequence"/>
</dbReference>
<protein>
    <submittedName>
        <fullName evidence="2">Uncharacterized protein</fullName>
    </submittedName>
</protein>
<organism evidence="2 3">
    <name type="scientific">Elizabethkingia anophelis</name>
    <dbReference type="NCBI Taxonomy" id="1117645"/>
    <lineage>
        <taxon>Bacteria</taxon>
        <taxon>Pseudomonadati</taxon>
        <taxon>Bacteroidota</taxon>
        <taxon>Flavobacteriia</taxon>
        <taxon>Flavobacteriales</taxon>
        <taxon>Weeksellaceae</taxon>
        <taxon>Elizabethkingia</taxon>
    </lineage>
</organism>
<keyword evidence="1" id="KW-0472">Membrane</keyword>
<proteinExistence type="predicted"/>
<evidence type="ECO:0000256" key="1">
    <source>
        <dbReference type="SAM" id="Phobius"/>
    </source>
</evidence>
<reference evidence="2 3" key="1">
    <citation type="submission" date="2018-06" db="EMBL/GenBank/DDBJ databases">
        <authorList>
            <consortium name="Pathogen Informatics"/>
            <person name="Doyle S."/>
        </authorList>
    </citation>
    <scope>NUCLEOTIDE SEQUENCE [LARGE SCALE GENOMIC DNA]</scope>
    <source>
        <strain evidence="2 3">NCTC10588</strain>
    </source>
</reference>
<keyword evidence="1" id="KW-1133">Transmembrane helix</keyword>
<accession>A0A7Z7M0J7</accession>
<evidence type="ECO:0000313" key="3">
    <source>
        <dbReference type="Proteomes" id="UP000254876"/>
    </source>
</evidence>
<name>A0A7Z7M0J7_9FLAO</name>
<keyword evidence="1" id="KW-0812">Transmembrane</keyword>
<sequence>MISLNVSKKDCSKKNYVIIIAIMIEYVLLYYLKKLKMR</sequence>
<gene>
    <name evidence="2" type="ORF">NCTC10588_04106</name>
</gene>
<dbReference type="EMBL" id="UFYD01000003">
    <property type="protein sequence ID" value="STF08890.1"/>
    <property type="molecule type" value="Genomic_DNA"/>
</dbReference>
<dbReference type="AlphaFoldDB" id="A0A7Z7M0J7"/>
<feature type="transmembrane region" description="Helical" evidence="1">
    <location>
        <begin position="15"/>
        <end position="32"/>
    </location>
</feature>